<organism evidence="1 2">
    <name type="scientific">Pseudomonas nitroreducens</name>
    <dbReference type="NCBI Taxonomy" id="46680"/>
    <lineage>
        <taxon>Bacteria</taxon>
        <taxon>Pseudomonadati</taxon>
        <taxon>Pseudomonadota</taxon>
        <taxon>Gammaproteobacteria</taxon>
        <taxon>Pseudomonadales</taxon>
        <taxon>Pseudomonadaceae</taxon>
        <taxon>Pseudomonas</taxon>
    </lineage>
</organism>
<proteinExistence type="predicted"/>
<dbReference type="KEGG" id="pnt:G5B91_35290"/>
<gene>
    <name evidence="1" type="ORF">G5B91_35290</name>
</gene>
<name>A0A6G6J883_PSENT</name>
<dbReference type="EMBL" id="CP049142">
    <property type="protein sequence ID" value="QIE91595.1"/>
    <property type="molecule type" value="Genomic_DNA"/>
</dbReference>
<accession>A0A6G6J883</accession>
<dbReference type="Proteomes" id="UP000501063">
    <property type="component" value="Plasmid pPniHBP1_1"/>
</dbReference>
<keyword evidence="1" id="KW-0614">Plasmid</keyword>
<reference evidence="1 2" key="1">
    <citation type="submission" date="2020-02" db="EMBL/GenBank/DDBJ databases">
        <title>Integrative conjugative elements (ICEs) and plasmids drive adaptation of Pseudomonas nitroreducens strain HBP1 to wastewater environment.</title>
        <authorList>
            <person name="Sentchilo V."/>
            <person name="Carraro N."/>
            <person name="Bertelli C."/>
            <person name="van der Meer J.R."/>
        </authorList>
    </citation>
    <scope>NUCLEOTIDE SEQUENCE [LARGE SCALE GENOMIC DNA]</scope>
    <source>
        <strain evidence="1 2">HBP1</strain>
        <plasmid evidence="2">ppnihbp1_1</plasmid>
    </source>
</reference>
<evidence type="ECO:0000313" key="1">
    <source>
        <dbReference type="EMBL" id="QIE91595.1"/>
    </source>
</evidence>
<protein>
    <submittedName>
        <fullName evidence="1">Uncharacterized protein</fullName>
    </submittedName>
</protein>
<sequence length="69" mass="7286">MPRPNPAKEVEKWNNAHQVGASVDYRSFKGAEPKRTVTTSPAQVLGGHTAVVFLEGISGSVAISHCTPA</sequence>
<geneLocation type="plasmid" evidence="2">
    <name>ppnihbp1_1</name>
</geneLocation>
<evidence type="ECO:0000313" key="2">
    <source>
        <dbReference type="Proteomes" id="UP000501063"/>
    </source>
</evidence>
<dbReference type="RefSeq" id="WP_024764842.1">
    <property type="nucleotide sequence ID" value="NZ_CP049142.1"/>
</dbReference>
<dbReference type="AlphaFoldDB" id="A0A6G6J883"/>